<accession>A0ABP8K3U7</accession>
<gene>
    <name evidence="3" type="ORF">GCM10023147_38130</name>
</gene>
<feature type="binding site" evidence="1">
    <location>
        <position position="626"/>
    </location>
    <ligand>
        <name>Mg(2+)</name>
        <dbReference type="ChEBI" id="CHEBI:18420"/>
    </ligand>
</feature>
<comment type="similarity">
    <text evidence="1">Belongs to the bacterial two-domain DSD family.</text>
</comment>
<dbReference type="PANTHER" id="PTHR12110">
    <property type="entry name" value="HYDROXYPYRUVATE ISOMERASE"/>
    <property type="match status" value="1"/>
</dbReference>
<feature type="domain" description="Xylose isomerase-like TIM barrel" evidence="2">
    <location>
        <begin position="35"/>
        <end position="279"/>
    </location>
</feature>
<evidence type="ECO:0000259" key="2">
    <source>
        <dbReference type="Pfam" id="PF01261"/>
    </source>
</evidence>
<dbReference type="GO" id="GO:0016853">
    <property type="term" value="F:isomerase activity"/>
    <property type="evidence" value="ECO:0007669"/>
    <property type="project" value="UniProtKB-KW"/>
</dbReference>
<dbReference type="EMBL" id="BAABFR010000075">
    <property type="protein sequence ID" value="GAA4399968.1"/>
    <property type="molecule type" value="Genomic_DNA"/>
</dbReference>
<evidence type="ECO:0000313" key="4">
    <source>
        <dbReference type="Proteomes" id="UP001500635"/>
    </source>
</evidence>
<dbReference type="InterPro" id="IPR036237">
    <property type="entry name" value="Xyl_isomerase-like_sf"/>
</dbReference>
<comment type="cofactor">
    <cofactor evidence="1">
        <name>a divalent metal cation</name>
        <dbReference type="ChEBI" id="CHEBI:60240"/>
    </cofactor>
</comment>
<dbReference type="InterPro" id="IPR043700">
    <property type="entry name" value="DSD"/>
</dbReference>
<evidence type="ECO:0000256" key="1">
    <source>
        <dbReference type="HAMAP-Rule" id="MF_02238"/>
    </source>
</evidence>
<dbReference type="Pfam" id="PF01261">
    <property type="entry name" value="AP_endonuc_2"/>
    <property type="match status" value="1"/>
</dbReference>
<comment type="function">
    <text evidence="1">Catalyzes the conversion of 3-dehydroshikimate to protocatechuate (3,4-dihydroxybenzoate), a common intermediate of quinate and shikimate degradation pathways.</text>
</comment>
<dbReference type="SUPFAM" id="SSF51658">
    <property type="entry name" value="Xylose isomerase-like"/>
    <property type="match status" value="1"/>
</dbReference>
<feature type="binding site" evidence="1">
    <location>
        <position position="151"/>
    </location>
    <ligand>
        <name>a divalent metal cation</name>
        <dbReference type="ChEBI" id="CHEBI:60240"/>
        <note>catalytic</note>
    </ligand>
</feature>
<comment type="catalytic activity">
    <reaction evidence="1">
        <text>3-dehydroshikimate = 3,4-dihydroxybenzoate + H2O</text>
        <dbReference type="Rhea" id="RHEA:24848"/>
        <dbReference type="ChEBI" id="CHEBI:15377"/>
        <dbReference type="ChEBI" id="CHEBI:16630"/>
        <dbReference type="ChEBI" id="CHEBI:36241"/>
        <dbReference type="EC" id="4.2.1.118"/>
    </reaction>
</comment>
<dbReference type="HAMAP" id="MF_02238">
    <property type="entry name" value="DSD"/>
    <property type="match status" value="1"/>
</dbReference>
<keyword evidence="1" id="KW-0479">Metal-binding</keyword>
<comment type="pathway">
    <text evidence="1">Aromatic compound metabolism; 3,4-dihydroxybenzoate biosynthesis.</text>
</comment>
<sequence>MAHPTPVPTAGSRMFEPPRTAVATVCLSGPLGAKLEAVAAAGFDGYELFEPDLVASVLSPAEVARRSADLGLTIDLYQPFRDLDSAEPERFHASMRRLERKFDVMDQLGCDLVLVCSSPLPTASRDDAQLVDQLGAAAELAAARGKRIAYEALAWGTHVGRYRHAYELVARVDHPALGTCLDSFHVLSTGDDPDGIAAIPAEKFFFLQLADAPRLSMDVLQWSRHHRRFPGQGTFDLTRFARAVVASGYAGPWSLEVFNDVFREADTARTAREAQRSLRYLFDQVETQCDAAGPAPLDDIVSVRLAAGPAMAPALADLLHGLGFTLRAAQSGSGLQLYRHGPVAIVVDPTVGTVYTAPGVPAELPAVAQIGIRSSDPAAWLARSDALDISAVTVPIPLSGTGGGSAAAGVVAPAADGAGHEGYSVLRVDVTGATSVDLRHPDTAEAWERAFDLVPRESGGDAGVFIGVDHIGLAVPADSWDGVILLLRSMFAMSAHEGTDVPDAVGMLHTQALTRPTDTGGELRIVPAMIPGQAAGSGPLRRRGGVTHVAFGSADILAAADRLAAAGLHPLPVPDNYYDDVTARFDLPAARIDQLRSRSLLYDADESGGEFLHMFTHTVGSDLFFEVVQRIGGYDGYGDVNSAVRVGAQVAGFEVAPAVE</sequence>
<evidence type="ECO:0000313" key="3">
    <source>
        <dbReference type="EMBL" id="GAA4399968.1"/>
    </source>
</evidence>
<feature type="binding site" evidence="1">
    <location>
        <position position="208"/>
    </location>
    <ligand>
        <name>a divalent metal cation</name>
        <dbReference type="ChEBI" id="CHEBI:60240"/>
        <note>catalytic</note>
    </ligand>
</feature>
<dbReference type="EC" id="4.2.1.118" evidence="1"/>
<protein>
    <recommendedName>
        <fullName evidence="1">3-dehydroshikimate dehydratase</fullName>
        <shortName evidence="1">DSD</shortName>
        <ecNumber evidence="1">4.2.1.118</ecNumber>
    </recommendedName>
</protein>
<keyword evidence="3" id="KW-0413">Isomerase</keyword>
<dbReference type="InterPro" id="IPR050312">
    <property type="entry name" value="IolE/XylAMocC-like"/>
</dbReference>
<feature type="binding site" evidence="1">
    <location>
        <position position="548"/>
    </location>
    <ligand>
        <name>Mg(2+)</name>
        <dbReference type="ChEBI" id="CHEBI:18420"/>
    </ligand>
</feature>
<dbReference type="Gene3D" id="3.20.20.150">
    <property type="entry name" value="Divalent-metal-dependent TIM barrel enzymes"/>
    <property type="match status" value="1"/>
</dbReference>
<feature type="binding site" evidence="1">
    <location>
        <position position="182"/>
    </location>
    <ligand>
        <name>a divalent metal cation</name>
        <dbReference type="ChEBI" id="CHEBI:60240"/>
        <note>catalytic</note>
    </ligand>
</feature>
<dbReference type="InterPro" id="IPR013022">
    <property type="entry name" value="Xyl_isomerase-like_TIM-brl"/>
</dbReference>
<feature type="binding site" evidence="1">
    <location>
        <position position="470"/>
    </location>
    <ligand>
        <name>Mg(2+)</name>
        <dbReference type="ChEBI" id="CHEBI:18420"/>
    </ligand>
</feature>
<feature type="binding site" evidence="1">
    <location>
        <position position="256"/>
    </location>
    <ligand>
        <name>a divalent metal cation</name>
        <dbReference type="ChEBI" id="CHEBI:60240"/>
        <note>catalytic</note>
    </ligand>
</feature>
<keyword evidence="4" id="KW-1185">Reference proteome</keyword>
<dbReference type="RefSeq" id="WP_344998968.1">
    <property type="nucleotide sequence ID" value="NZ_BAABFR010000075.1"/>
</dbReference>
<comment type="caution">
    <text evidence="3">The sequence shown here is derived from an EMBL/GenBank/DDBJ whole genome shotgun (WGS) entry which is preliminary data.</text>
</comment>
<reference evidence="4" key="1">
    <citation type="journal article" date="2019" name="Int. J. Syst. Evol. Microbiol.">
        <title>The Global Catalogue of Microorganisms (GCM) 10K type strain sequencing project: providing services to taxonomists for standard genome sequencing and annotation.</title>
        <authorList>
            <consortium name="The Broad Institute Genomics Platform"/>
            <consortium name="The Broad Institute Genome Sequencing Center for Infectious Disease"/>
            <person name="Wu L."/>
            <person name="Ma J."/>
        </authorList>
    </citation>
    <scope>NUCLEOTIDE SEQUENCE [LARGE SCALE GENOMIC DNA]</scope>
    <source>
        <strain evidence="4">JCM 17688</strain>
    </source>
</reference>
<dbReference type="Gene3D" id="3.10.180.10">
    <property type="entry name" value="2,3-Dihydroxybiphenyl 1,2-Dioxygenase, domain 1"/>
    <property type="match status" value="1"/>
</dbReference>
<proteinExistence type="inferred from homology"/>
<dbReference type="SUPFAM" id="SSF54593">
    <property type="entry name" value="Glyoxalase/Bleomycin resistance protein/Dihydroxybiphenyl dioxygenase"/>
    <property type="match status" value="1"/>
</dbReference>
<organism evidence="3 4">
    <name type="scientific">Tsukamurella soli</name>
    <dbReference type="NCBI Taxonomy" id="644556"/>
    <lineage>
        <taxon>Bacteria</taxon>
        <taxon>Bacillati</taxon>
        <taxon>Actinomycetota</taxon>
        <taxon>Actinomycetes</taxon>
        <taxon>Mycobacteriales</taxon>
        <taxon>Tsukamurellaceae</taxon>
        <taxon>Tsukamurella</taxon>
    </lineage>
</organism>
<dbReference type="InterPro" id="IPR029068">
    <property type="entry name" value="Glyas_Bleomycin-R_OHBP_Dase"/>
</dbReference>
<dbReference type="PANTHER" id="PTHR12110:SF21">
    <property type="entry name" value="XYLOSE ISOMERASE-LIKE TIM BARREL DOMAIN-CONTAINING PROTEIN"/>
    <property type="match status" value="1"/>
</dbReference>
<keyword evidence="1" id="KW-0456">Lyase</keyword>
<name>A0ABP8K3U7_9ACTN</name>
<dbReference type="Proteomes" id="UP001500635">
    <property type="component" value="Unassembled WGS sequence"/>
</dbReference>